<dbReference type="AlphaFoldDB" id="A0A563EGV1"/>
<dbReference type="InterPro" id="IPR036388">
    <property type="entry name" value="WH-like_DNA-bd_sf"/>
</dbReference>
<evidence type="ECO:0000256" key="2">
    <source>
        <dbReference type="ARBA" id="ARBA00023015"/>
    </source>
</evidence>
<dbReference type="InterPro" id="IPR051677">
    <property type="entry name" value="AfsR-DnrI-RedD_regulator"/>
</dbReference>
<protein>
    <submittedName>
        <fullName evidence="7">Tetratricopeptide repeat protein</fullName>
    </submittedName>
</protein>
<keyword evidence="8" id="KW-1185">Reference proteome</keyword>
<feature type="DNA-binding region" description="OmpR/PhoB-type" evidence="5">
    <location>
        <begin position="1"/>
        <end position="98"/>
    </location>
</feature>
<dbReference type="GO" id="GO:0043531">
    <property type="term" value="F:ADP binding"/>
    <property type="evidence" value="ECO:0007669"/>
    <property type="project" value="InterPro"/>
</dbReference>
<gene>
    <name evidence="7" type="ORF">FKR81_38870</name>
</gene>
<keyword evidence="3 5" id="KW-0238">DNA-binding</keyword>
<dbReference type="SUPFAM" id="SSF48452">
    <property type="entry name" value="TPR-like"/>
    <property type="match status" value="2"/>
</dbReference>
<evidence type="ECO:0000256" key="1">
    <source>
        <dbReference type="ARBA" id="ARBA00005820"/>
    </source>
</evidence>
<dbReference type="Pfam" id="PF00931">
    <property type="entry name" value="NB-ARC"/>
    <property type="match status" value="1"/>
</dbReference>
<dbReference type="GO" id="GO:0003677">
    <property type="term" value="F:DNA binding"/>
    <property type="evidence" value="ECO:0007669"/>
    <property type="project" value="UniProtKB-UniRule"/>
</dbReference>
<dbReference type="Gene3D" id="3.40.50.300">
    <property type="entry name" value="P-loop containing nucleotide triphosphate hydrolases"/>
    <property type="match status" value="1"/>
</dbReference>
<evidence type="ECO:0000256" key="3">
    <source>
        <dbReference type="ARBA" id="ARBA00023125"/>
    </source>
</evidence>
<organism evidence="7 8">
    <name type="scientific">Lentzea tibetensis</name>
    <dbReference type="NCBI Taxonomy" id="2591470"/>
    <lineage>
        <taxon>Bacteria</taxon>
        <taxon>Bacillati</taxon>
        <taxon>Actinomycetota</taxon>
        <taxon>Actinomycetes</taxon>
        <taxon>Pseudonocardiales</taxon>
        <taxon>Pseudonocardiaceae</taxon>
        <taxon>Lentzea</taxon>
    </lineage>
</organism>
<name>A0A563EGV1_9PSEU</name>
<dbReference type="SUPFAM" id="SSF52540">
    <property type="entry name" value="P-loop containing nucleoside triphosphate hydrolases"/>
    <property type="match status" value="1"/>
</dbReference>
<keyword evidence="4" id="KW-0804">Transcription</keyword>
<keyword evidence="2" id="KW-0805">Transcription regulation</keyword>
<dbReference type="InterPro" id="IPR001867">
    <property type="entry name" value="OmpR/PhoB-type_DNA-bd"/>
</dbReference>
<dbReference type="InterPro" id="IPR027417">
    <property type="entry name" value="P-loop_NTPase"/>
</dbReference>
<evidence type="ECO:0000256" key="5">
    <source>
        <dbReference type="PROSITE-ProRule" id="PRU01091"/>
    </source>
</evidence>
<dbReference type="EMBL" id="VOBR01000040">
    <property type="protein sequence ID" value="TWP45613.1"/>
    <property type="molecule type" value="Genomic_DNA"/>
</dbReference>
<dbReference type="PANTHER" id="PTHR35807:SF1">
    <property type="entry name" value="TRANSCRIPTIONAL REGULATOR REDD"/>
    <property type="match status" value="1"/>
</dbReference>
<reference evidence="7 8" key="1">
    <citation type="submission" date="2019-07" db="EMBL/GenBank/DDBJ databases">
        <title>Lentzea xizangensis sp. nov., isolated from Qinghai-Tibetan Plateau Soils.</title>
        <authorList>
            <person name="Huang J."/>
        </authorList>
    </citation>
    <scope>NUCLEOTIDE SEQUENCE [LARGE SCALE GENOMIC DNA]</scope>
    <source>
        <strain evidence="7 8">FXJ1.1311</strain>
    </source>
</reference>
<dbReference type="InterPro" id="IPR016032">
    <property type="entry name" value="Sig_transdc_resp-reg_C-effctor"/>
</dbReference>
<dbReference type="SUPFAM" id="SSF46894">
    <property type="entry name" value="C-terminal effector domain of the bipartite response regulators"/>
    <property type="match status" value="1"/>
</dbReference>
<accession>A0A563EGV1</accession>
<dbReference type="RefSeq" id="WP_146359735.1">
    <property type="nucleotide sequence ID" value="NZ_VOBR01000040.1"/>
</dbReference>
<dbReference type="PROSITE" id="PS51755">
    <property type="entry name" value="OMPR_PHOB"/>
    <property type="match status" value="1"/>
</dbReference>
<evidence type="ECO:0000259" key="6">
    <source>
        <dbReference type="PROSITE" id="PS51755"/>
    </source>
</evidence>
<dbReference type="InterPro" id="IPR011990">
    <property type="entry name" value="TPR-like_helical_dom_sf"/>
</dbReference>
<proteinExistence type="inferred from homology"/>
<dbReference type="PANTHER" id="PTHR35807">
    <property type="entry name" value="TRANSCRIPTIONAL REGULATOR REDD-RELATED"/>
    <property type="match status" value="1"/>
</dbReference>
<comment type="caution">
    <text evidence="7">The sequence shown here is derived from an EMBL/GenBank/DDBJ whole genome shotgun (WGS) entry which is preliminary data.</text>
</comment>
<dbReference type="GO" id="GO:0006355">
    <property type="term" value="P:regulation of DNA-templated transcription"/>
    <property type="evidence" value="ECO:0007669"/>
    <property type="project" value="InterPro"/>
</dbReference>
<dbReference type="Proteomes" id="UP000316639">
    <property type="component" value="Unassembled WGS sequence"/>
</dbReference>
<dbReference type="Gene3D" id="1.25.40.10">
    <property type="entry name" value="Tetratricopeptide repeat domain"/>
    <property type="match status" value="2"/>
</dbReference>
<evidence type="ECO:0000313" key="7">
    <source>
        <dbReference type="EMBL" id="TWP45613.1"/>
    </source>
</evidence>
<dbReference type="InterPro" id="IPR005158">
    <property type="entry name" value="BTAD"/>
</dbReference>
<dbReference type="GO" id="GO:0000160">
    <property type="term" value="P:phosphorelay signal transduction system"/>
    <property type="evidence" value="ECO:0007669"/>
    <property type="project" value="InterPro"/>
</dbReference>
<sequence>MEFRLLGPVEVYADDGSRLSVGPPKQRAVLALLLAQAGRVLSVDRLISVLWDDAPPKTALKNLQVYVYQLRKIVGRRLLSSPPGYLMSVRPEELDLVRFSELLDVARRERTPERYRAALSLWRGPALADLAASGLLRGVVAQLDESRLAARVECADVELERGRHVEVVADLGEWVRDHPLNERLREQQMIALHRAGRSAEALAAYQECRRLFDDELGVEPGASLRRLQAAILRAKPVVGEPVRQLPPDVVTFAGRTAEMSALSDQLRADRVAVCVITGQAGIGKSALAVRMAHSVARDYPDGQLYADLAEGDPIGRFLRALGVADEQAPGDTAAEFRSLTADRRLLVVLDNVSSAEQVRALVPTGQGSAVLVTSRRPLADLAGASFLRLGALPMREALHLLAGVAGRPRVEADRAAATQLVRWCGGLPLALRITGARLVARPQWTLRALVGRLADERRRLDELRLGDLAVRTAFAVSYAELENSLAARTFRLLGLVNGSDFSVASAVALVDDPDVEDVLVELADAHLVEEPEPGRYHLHDLLRLFARERCRAEESSVERTKALRRLHEHLLSELDDGPDDAWLEVERLNLLAAVRQAEPATAIAFAQALSWYFRRRSEVVEWAALNEIALSAARASGDVRAEVLALKELGAACERGRRVDEAMEHWTSALALSRELGDRSLEAFMLNNLGIVHWHRRDLAAALVCLEASLALRVDLDDEPGAAKVLTNLGLVRATGGDLTGAVDCYERALSTFRQVGDRSGELHALANIANAQRDGGEAGLAQASVEAALVLARELGDRQTEASLLLDLGKVHELAGRSPVEAYSASLELCRGIGFRWGEQQAVDHLNNFSAD</sequence>
<dbReference type="Pfam" id="PF03704">
    <property type="entry name" value="BTAD"/>
    <property type="match status" value="1"/>
</dbReference>
<evidence type="ECO:0000313" key="8">
    <source>
        <dbReference type="Proteomes" id="UP000316639"/>
    </source>
</evidence>
<dbReference type="PRINTS" id="PR00364">
    <property type="entry name" value="DISEASERSIST"/>
</dbReference>
<dbReference type="InterPro" id="IPR019734">
    <property type="entry name" value="TPR_rpt"/>
</dbReference>
<evidence type="ECO:0000256" key="4">
    <source>
        <dbReference type="ARBA" id="ARBA00023163"/>
    </source>
</evidence>
<dbReference type="OrthoDB" id="134712at2"/>
<feature type="domain" description="OmpR/PhoB-type" evidence="6">
    <location>
        <begin position="1"/>
        <end position="98"/>
    </location>
</feature>
<dbReference type="SMART" id="SM00862">
    <property type="entry name" value="Trans_reg_C"/>
    <property type="match status" value="1"/>
</dbReference>
<dbReference type="Gene3D" id="1.10.10.10">
    <property type="entry name" value="Winged helix-like DNA-binding domain superfamily/Winged helix DNA-binding domain"/>
    <property type="match status" value="1"/>
</dbReference>
<comment type="similarity">
    <text evidence="1">Belongs to the AfsR/DnrI/RedD regulatory family.</text>
</comment>
<dbReference type="SMART" id="SM01043">
    <property type="entry name" value="BTAD"/>
    <property type="match status" value="1"/>
</dbReference>
<dbReference type="Pfam" id="PF00486">
    <property type="entry name" value="Trans_reg_C"/>
    <property type="match status" value="1"/>
</dbReference>
<dbReference type="CDD" id="cd15831">
    <property type="entry name" value="BTAD"/>
    <property type="match status" value="1"/>
</dbReference>
<dbReference type="SMART" id="SM00028">
    <property type="entry name" value="TPR"/>
    <property type="match status" value="5"/>
</dbReference>
<dbReference type="InterPro" id="IPR002182">
    <property type="entry name" value="NB-ARC"/>
</dbReference>